<evidence type="ECO:0000313" key="3">
    <source>
        <dbReference type="Proteomes" id="UP000024533"/>
    </source>
</evidence>
<dbReference type="OrthoDB" id="444127at2759"/>
<sequence length="550" mass="60439">MSSVTVSLLHSERIFPRTKQDSGQTIALSLLDATTVNFAHTCSIWLCEAPETAAGPEFDLADHLRQSLRVALDAYPQWCGRINAITTLDGAAGPHTQRFGRVYVQYGTPQDPGVEFRVAEAAATLDTVCPASRAVDRPVWNRQEIPPEKFVPSTPLSNALQPDILDDTGLLPPLLAIQLTKLACGGFILTAKIVHPLADIQSLVYFVKDWASVSRSILSNTPCPTLNPLFEPGLLDSLAAGDIDAVEPDIAIIQRAKSMPLHRYDWWASSPNSPWPVKVPEALAGKMLSPAGKPMPWSEWNITEPVSHYVVHLNRHQVEAILKGATSGLSRDMGPTRISQHDAILAHIWSCINRARNLEEDSQPVHCDLVYGVRPAFKLDKSFLGSPTLMINVEMSSADVTAGSRPCNIPALQSIAQRIRQTIGEVSQPDLLAAHLHSVAYEESPQRIWQAFLGRRHILVTSWARAGLYEIDFGLRPSPIIRYADSFIPDMDGTIVIKEAPPLKKEDTSDGSLASSWTANGVDISLRLRSEDMDRLLSDPMLFPQNTSNE</sequence>
<dbReference type="InterPro" id="IPR023213">
    <property type="entry name" value="CAT-like_dom_sf"/>
</dbReference>
<evidence type="ECO:0000256" key="1">
    <source>
        <dbReference type="ARBA" id="ARBA00022679"/>
    </source>
</evidence>
<organism evidence="2 3">
    <name type="scientific">Trichophyton interdigitale (strain MR816)</name>
    <dbReference type="NCBI Taxonomy" id="1215338"/>
    <lineage>
        <taxon>Eukaryota</taxon>
        <taxon>Fungi</taxon>
        <taxon>Dikarya</taxon>
        <taxon>Ascomycota</taxon>
        <taxon>Pezizomycotina</taxon>
        <taxon>Eurotiomycetes</taxon>
        <taxon>Eurotiomycetidae</taxon>
        <taxon>Onygenales</taxon>
        <taxon>Arthrodermataceae</taxon>
        <taxon>Trichophyton</taxon>
    </lineage>
</organism>
<dbReference type="STRING" id="1215338.A0A059JJ15"/>
<name>A0A059JJ15_TRIIM</name>
<dbReference type="HOGENOM" id="CLU_041459_0_0_1"/>
<reference evidence="2 3" key="1">
    <citation type="submission" date="2014-02" db="EMBL/GenBank/DDBJ databases">
        <title>The Genome Sequence of Trichophyton interdigitale MR816.</title>
        <authorList>
            <consortium name="The Broad Institute Genomics Platform"/>
            <person name="Cuomo C.A."/>
            <person name="White T.C."/>
            <person name="Graser Y."/>
            <person name="Martinez-Rossi N."/>
            <person name="Heitman J."/>
            <person name="Young S.K."/>
            <person name="Zeng Q."/>
            <person name="Gargeya S."/>
            <person name="Abouelleil A."/>
            <person name="Alvarado L."/>
            <person name="Chapman S.B."/>
            <person name="Gainer-Dewar J."/>
            <person name="Goldberg J."/>
            <person name="Griggs A."/>
            <person name="Gujja S."/>
            <person name="Hansen M."/>
            <person name="Howarth C."/>
            <person name="Imamovic A."/>
            <person name="Larimer J."/>
            <person name="Martinez D."/>
            <person name="Murphy C."/>
            <person name="Pearson M.D."/>
            <person name="Persinoti G."/>
            <person name="Poon T."/>
            <person name="Priest M."/>
            <person name="Roberts A.D."/>
            <person name="Saif S."/>
            <person name="Shea T.D."/>
            <person name="Sykes S.N."/>
            <person name="Wortman J."/>
            <person name="Nusbaum C."/>
            <person name="Birren B."/>
        </authorList>
    </citation>
    <scope>NUCLEOTIDE SEQUENCE [LARGE SCALE GENOMIC DNA]</scope>
    <source>
        <strain evidence="2 3">MR816</strain>
    </source>
</reference>
<evidence type="ECO:0000313" key="2">
    <source>
        <dbReference type="EMBL" id="KDB27886.1"/>
    </source>
</evidence>
<evidence type="ECO:0008006" key="4">
    <source>
        <dbReference type="Google" id="ProtNLM"/>
    </source>
</evidence>
<dbReference type="AlphaFoldDB" id="A0A059JJ15"/>
<dbReference type="PANTHER" id="PTHR31642:SF310">
    <property type="entry name" value="FATTY ALCOHOL:CAFFEOYL-COA ACYLTRANSFERASE"/>
    <property type="match status" value="1"/>
</dbReference>
<dbReference type="Gene3D" id="3.30.559.10">
    <property type="entry name" value="Chloramphenicol acetyltransferase-like domain"/>
    <property type="match status" value="2"/>
</dbReference>
<dbReference type="Pfam" id="PF02458">
    <property type="entry name" value="Transferase"/>
    <property type="match status" value="2"/>
</dbReference>
<keyword evidence="1" id="KW-0808">Transferase</keyword>
<gene>
    <name evidence="2" type="ORF">H109_00339</name>
</gene>
<dbReference type="InterPro" id="IPR050317">
    <property type="entry name" value="Plant_Fungal_Acyltransferase"/>
</dbReference>
<comment type="caution">
    <text evidence="2">The sequence shown here is derived from an EMBL/GenBank/DDBJ whole genome shotgun (WGS) entry which is preliminary data.</text>
</comment>
<protein>
    <recommendedName>
        <fullName evidence="4">Transferase family protein</fullName>
    </recommendedName>
</protein>
<dbReference type="EMBL" id="AOKY01000029">
    <property type="protein sequence ID" value="KDB27886.1"/>
    <property type="molecule type" value="Genomic_DNA"/>
</dbReference>
<dbReference type="PANTHER" id="PTHR31642">
    <property type="entry name" value="TRICHOTHECENE 3-O-ACETYLTRANSFERASE"/>
    <property type="match status" value="1"/>
</dbReference>
<dbReference type="GO" id="GO:0016747">
    <property type="term" value="F:acyltransferase activity, transferring groups other than amino-acyl groups"/>
    <property type="evidence" value="ECO:0007669"/>
    <property type="project" value="TreeGrafter"/>
</dbReference>
<accession>A0A059JJ15</accession>
<proteinExistence type="predicted"/>
<dbReference type="Proteomes" id="UP000024533">
    <property type="component" value="Unassembled WGS sequence"/>
</dbReference>
<keyword evidence="3" id="KW-1185">Reference proteome</keyword>
<dbReference type="OMA" id="FHRYDWW"/>